<keyword evidence="5 6" id="KW-0472">Membrane</keyword>
<feature type="transmembrane region" description="Helical" evidence="6">
    <location>
        <begin position="537"/>
        <end position="557"/>
    </location>
</feature>
<protein>
    <recommendedName>
        <fullName evidence="9">Transmembrane protein 45B</fullName>
    </recommendedName>
</protein>
<sequence>MEAQVSHLRVFFSSHPAAGALPLASQAERVGGGVGCVVFRGRRDARRVGNGLVEDAFLAEEEVVRMANFKGHALPGSFFLLFGLWWSVKYPLQYLSQKANKKSHKMYYFQRVDAIEGGIKIIFALIGMLAEQFVPDGPHLYLYSGDNHDWVKLMNWQHTTMYLFYGLSGVVDVFTYFSQVVPRGLDRLMLSVAVFVEGACSIMLEVFLRDNIVLEMFRAGVTIIQGTWFWQIGVVLFQPWGGPTWDENDHSNIMFLTMCFFWHWAAAVAILATNYTLAYCLVLLDGVAQGWGLQVPEISDRLIRGRKELLIFPTVQQVSPMPTSFLGSALRGTFFFIFGLWWSVRYPLKYLRRKANAESQPSYGVQRVEVFEGAVKAFFALAGILVEQFVPAGPHLQLYSPKTHSWTDLTHWYYTTMYLFFLLSGVVDIVSHSPLKLPLGLDRLSLSVALFVEGLLFCFRDYSDAVLDHHLHSLLAVAIFAGALCALLEVLLRDHIILETFRTSSFLLQGSWLWQIGFVLSPPWGGPGWDQTDRSNFAFLTVCFCWHYAGALAVLAANSAASRCCNESCQLKFGDIDVELDCGMCVRKGNKSSGGALLPESTSDDK</sequence>
<keyword evidence="4 6" id="KW-1133">Transmembrane helix</keyword>
<feature type="transmembrane region" description="Helical" evidence="6">
    <location>
        <begin position="261"/>
        <end position="284"/>
    </location>
</feature>
<evidence type="ECO:0000313" key="8">
    <source>
        <dbReference type="Proteomes" id="UP001333110"/>
    </source>
</evidence>
<evidence type="ECO:0000256" key="6">
    <source>
        <dbReference type="SAM" id="Phobius"/>
    </source>
</evidence>
<evidence type="ECO:0000256" key="3">
    <source>
        <dbReference type="ARBA" id="ARBA00022692"/>
    </source>
</evidence>
<keyword evidence="8" id="KW-1185">Reference proteome</keyword>
<dbReference type="PANTHER" id="PTHR16007">
    <property type="entry name" value="EPIDIDYMAL MEMBRANE PROTEIN E9-RELATED"/>
    <property type="match status" value="1"/>
</dbReference>
<dbReference type="PANTHER" id="PTHR16007:SF21">
    <property type="entry name" value="TRANSMEMBRANE PROTEIN 45A"/>
    <property type="match status" value="1"/>
</dbReference>
<evidence type="ECO:0000256" key="2">
    <source>
        <dbReference type="ARBA" id="ARBA00006948"/>
    </source>
</evidence>
<dbReference type="InterPro" id="IPR006904">
    <property type="entry name" value="DUF716"/>
</dbReference>
<evidence type="ECO:0000313" key="7">
    <source>
        <dbReference type="EMBL" id="KAK4809362.1"/>
    </source>
</evidence>
<organism evidence="7 8">
    <name type="scientific">Mycteria americana</name>
    <name type="common">Wood stork</name>
    <dbReference type="NCBI Taxonomy" id="33587"/>
    <lineage>
        <taxon>Eukaryota</taxon>
        <taxon>Metazoa</taxon>
        <taxon>Chordata</taxon>
        <taxon>Craniata</taxon>
        <taxon>Vertebrata</taxon>
        <taxon>Euteleostomi</taxon>
        <taxon>Archelosauria</taxon>
        <taxon>Archosauria</taxon>
        <taxon>Dinosauria</taxon>
        <taxon>Saurischia</taxon>
        <taxon>Theropoda</taxon>
        <taxon>Coelurosauria</taxon>
        <taxon>Aves</taxon>
        <taxon>Neognathae</taxon>
        <taxon>Neoaves</taxon>
        <taxon>Aequornithes</taxon>
        <taxon>Ciconiiformes</taxon>
        <taxon>Ciconiidae</taxon>
        <taxon>Mycteria</taxon>
    </lineage>
</organism>
<evidence type="ECO:0000256" key="5">
    <source>
        <dbReference type="ARBA" id="ARBA00023136"/>
    </source>
</evidence>
<comment type="subcellular location">
    <subcellularLocation>
        <location evidence="1">Membrane</location>
        <topology evidence="1">Multi-pass membrane protein</topology>
    </subcellularLocation>
</comment>
<dbReference type="AlphaFoldDB" id="A0AAN7N617"/>
<keyword evidence="3 6" id="KW-0812">Transmembrane</keyword>
<feature type="transmembrane region" description="Helical" evidence="6">
    <location>
        <begin position="220"/>
        <end position="241"/>
    </location>
</feature>
<dbReference type="InterPro" id="IPR042127">
    <property type="entry name" value="TMEM45"/>
</dbReference>
<accession>A0AAN7N617</accession>
<evidence type="ECO:0000256" key="1">
    <source>
        <dbReference type="ARBA" id="ARBA00004141"/>
    </source>
</evidence>
<dbReference type="Pfam" id="PF04819">
    <property type="entry name" value="DUF716"/>
    <property type="match status" value="2"/>
</dbReference>
<proteinExistence type="inferred from homology"/>
<reference evidence="7 8" key="1">
    <citation type="journal article" date="2023" name="J. Hered.">
        <title>Chromosome-level genome of the wood stork (Mycteria americana) provides insight into avian chromosome evolution.</title>
        <authorList>
            <person name="Flamio R. Jr."/>
            <person name="Ramstad K.M."/>
        </authorList>
    </citation>
    <scope>NUCLEOTIDE SEQUENCE [LARGE SCALE GENOMIC DNA]</scope>
    <source>
        <strain evidence="7">JAX WOST 10</strain>
    </source>
</reference>
<comment type="caution">
    <text evidence="7">The sequence shown here is derived from an EMBL/GenBank/DDBJ whole genome shotgun (WGS) entry which is preliminary data.</text>
</comment>
<dbReference type="Proteomes" id="UP001333110">
    <property type="component" value="Unassembled WGS sequence"/>
</dbReference>
<dbReference type="EMBL" id="JAUNZN010000021">
    <property type="protein sequence ID" value="KAK4809362.1"/>
    <property type="molecule type" value="Genomic_DNA"/>
</dbReference>
<evidence type="ECO:0000256" key="4">
    <source>
        <dbReference type="ARBA" id="ARBA00022989"/>
    </source>
</evidence>
<dbReference type="GO" id="GO:0016020">
    <property type="term" value="C:membrane"/>
    <property type="evidence" value="ECO:0007669"/>
    <property type="project" value="UniProtKB-SubCell"/>
</dbReference>
<feature type="transmembrane region" description="Helical" evidence="6">
    <location>
        <begin position="474"/>
        <end position="492"/>
    </location>
</feature>
<name>A0AAN7N617_MYCAM</name>
<feature type="transmembrane region" description="Helical" evidence="6">
    <location>
        <begin position="325"/>
        <end position="344"/>
    </location>
</feature>
<feature type="transmembrane region" description="Helical" evidence="6">
    <location>
        <begin position="73"/>
        <end position="92"/>
    </location>
</feature>
<gene>
    <name evidence="7" type="ORF">QYF61_001610</name>
</gene>
<feature type="transmembrane region" description="Helical" evidence="6">
    <location>
        <begin position="412"/>
        <end position="431"/>
    </location>
</feature>
<feature type="transmembrane region" description="Helical" evidence="6">
    <location>
        <begin position="188"/>
        <end position="208"/>
    </location>
</feature>
<evidence type="ECO:0008006" key="9">
    <source>
        <dbReference type="Google" id="ProtNLM"/>
    </source>
</evidence>
<comment type="similarity">
    <text evidence="2">Belongs to the TMEM45 family.</text>
</comment>
<feature type="transmembrane region" description="Helical" evidence="6">
    <location>
        <begin position="162"/>
        <end position="182"/>
    </location>
</feature>
<feature type="transmembrane region" description="Helical" evidence="6">
    <location>
        <begin position="504"/>
        <end position="525"/>
    </location>
</feature>